<feature type="transmembrane region" description="Helical" evidence="1">
    <location>
        <begin position="140"/>
        <end position="157"/>
    </location>
</feature>
<organism evidence="2 3">
    <name type="scientific">Catonella morbi ATCC 51271</name>
    <dbReference type="NCBI Taxonomy" id="592026"/>
    <lineage>
        <taxon>Bacteria</taxon>
        <taxon>Bacillati</taxon>
        <taxon>Bacillota</taxon>
        <taxon>Clostridia</taxon>
        <taxon>Lachnospirales</taxon>
        <taxon>Lachnospiraceae</taxon>
        <taxon>Catonella</taxon>
    </lineage>
</organism>
<dbReference type="STRING" id="592026.GCWU0000282_000426"/>
<dbReference type="Proteomes" id="UP000018227">
    <property type="component" value="Unassembled WGS sequence"/>
</dbReference>
<dbReference type="EMBL" id="ACIL03000005">
    <property type="protein sequence ID" value="ESL04080.1"/>
    <property type="molecule type" value="Genomic_DNA"/>
</dbReference>
<evidence type="ECO:0000313" key="2">
    <source>
        <dbReference type="EMBL" id="ESL04080.1"/>
    </source>
</evidence>
<proteinExistence type="predicted"/>
<accession>V2ZB00</accession>
<name>V2ZB00_9FIRM</name>
<gene>
    <name evidence="2" type="ORF">GCWU0000282_000426</name>
</gene>
<keyword evidence="1" id="KW-0812">Transmembrane</keyword>
<protein>
    <submittedName>
        <fullName evidence="2">Uncharacterized protein</fullName>
    </submittedName>
</protein>
<feature type="transmembrane region" description="Helical" evidence="1">
    <location>
        <begin position="54"/>
        <end position="70"/>
    </location>
</feature>
<evidence type="ECO:0000256" key="1">
    <source>
        <dbReference type="SAM" id="Phobius"/>
    </source>
</evidence>
<keyword evidence="3" id="KW-1185">Reference proteome</keyword>
<sequence length="176" mass="19854">MHVNVKELVYAGLCLAISMVLILLEGVFGMSTLFLLSLSGFFAGIVIRESGFKMGAAYIVSSLALVFFIAPDKIKIITYAVVEIYIFAREGIWELLAKREIKDIKKTNLVYIFSKLIVFNLLTIPMILIFPQLFLTQTDIKWILIGIAAIQPAWFIGDRAYDAFQIGIWNRIKGLI</sequence>
<feature type="transmembrane region" description="Helical" evidence="1">
    <location>
        <begin position="7"/>
        <end position="24"/>
    </location>
</feature>
<feature type="transmembrane region" description="Helical" evidence="1">
    <location>
        <begin position="109"/>
        <end position="134"/>
    </location>
</feature>
<keyword evidence="1" id="KW-0472">Membrane</keyword>
<comment type="caution">
    <text evidence="2">The sequence shown here is derived from an EMBL/GenBank/DDBJ whole genome shotgun (WGS) entry which is preliminary data.</text>
</comment>
<dbReference type="eggNOG" id="ENOG50335CG">
    <property type="taxonomic scope" value="Bacteria"/>
</dbReference>
<dbReference type="HOGENOM" id="CLU_1516010_0_0_9"/>
<dbReference type="AlphaFoldDB" id="V2ZB00"/>
<keyword evidence="1" id="KW-1133">Transmembrane helix</keyword>
<evidence type="ECO:0000313" key="3">
    <source>
        <dbReference type="Proteomes" id="UP000018227"/>
    </source>
</evidence>
<reference evidence="2 3" key="1">
    <citation type="submission" date="2013-06" db="EMBL/GenBank/DDBJ databases">
        <authorList>
            <person name="Weinstock G."/>
            <person name="Sodergren E."/>
            <person name="Clifton S."/>
            <person name="Fulton L."/>
            <person name="Fulton B."/>
            <person name="Courtney L."/>
            <person name="Fronick C."/>
            <person name="Harrison M."/>
            <person name="Strong C."/>
            <person name="Farmer C."/>
            <person name="Delahaunty K."/>
            <person name="Markovic C."/>
            <person name="Hall O."/>
            <person name="Minx P."/>
            <person name="Tomlinson C."/>
            <person name="Mitreva M."/>
            <person name="Nelson J."/>
            <person name="Hou S."/>
            <person name="Wollam A."/>
            <person name="Pepin K.H."/>
            <person name="Johnson M."/>
            <person name="Bhonagiri V."/>
            <person name="Nash W.E."/>
            <person name="Warren W."/>
            <person name="Chinwalla A."/>
            <person name="Mardis E.R."/>
            <person name="Wilson R.K."/>
        </authorList>
    </citation>
    <scope>NUCLEOTIDE SEQUENCE [LARGE SCALE GENOMIC DNA]</scope>
    <source>
        <strain evidence="2 3">ATCC 51271</strain>
    </source>
</reference>